<evidence type="ECO:0000313" key="4">
    <source>
        <dbReference type="EMBL" id="RUS68982.1"/>
    </source>
</evidence>
<dbReference type="Gene3D" id="4.10.60.10">
    <property type="entry name" value="Zinc finger, CCHC-type"/>
    <property type="match status" value="1"/>
</dbReference>
<keyword evidence="1" id="KW-0479">Metal-binding</keyword>
<sequence>MEPEEEEGWEYAAKIFLTSRMQQQGDADTEFLRGLLPQSASSTPPSSSSALPEAQKQRKIFNKRKEATMEPEEEEGWEYAAKIFLTSRMQQQEDADTEFLRGLLPQCGRFSREIKSYLEKLLETAGLQKDYHDLRDLMIEEQTLNACPKDLAAHLRQKKERNLRALAGTAKRYLEAHNMKFAQKSLRSAGEEKQEDSLGGRGEVLTTITCFNCGSQGHKAARCPSKQLSKQLS</sequence>
<keyword evidence="5" id="KW-1185">Reference proteome</keyword>
<dbReference type="Proteomes" id="UP000271974">
    <property type="component" value="Unassembled WGS sequence"/>
</dbReference>
<evidence type="ECO:0000256" key="1">
    <source>
        <dbReference type="PROSITE-ProRule" id="PRU00047"/>
    </source>
</evidence>
<dbReference type="GO" id="GO:0008270">
    <property type="term" value="F:zinc ion binding"/>
    <property type="evidence" value="ECO:0007669"/>
    <property type="project" value="UniProtKB-KW"/>
</dbReference>
<feature type="domain" description="CCHC-type" evidence="3">
    <location>
        <begin position="210"/>
        <end position="225"/>
    </location>
</feature>
<dbReference type="PROSITE" id="PS50158">
    <property type="entry name" value="ZF_CCHC"/>
    <property type="match status" value="1"/>
</dbReference>
<dbReference type="OrthoDB" id="10051775at2759"/>
<evidence type="ECO:0000313" key="5">
    <source>
        <dbReference type="Proteomes" id="UP000271974"/>
    </source>
</evidence>
<dbReference type="EMBL" id="RQTK01001891">
    <property type="protein sequence ID" value="RUS68982.1"/>
    <property type="molecule type" value="Genomic_DNA"/>
</dbReference>
<proteinExistence type="predicted"/>
<dbReference type="InterPro" id="IPR036875">
    <property type="entry name" value="Znf_CCHC_sf"/>
</dbReference>
<dbReference type="Pfam" id="PF00098">
    <property type="entry name" value="zf-CCHC"/>
    <property type="match status" value="1"/>
</dbReference>
<feature type="region of interest" description="Disordered" evidence="2">
    <location>
        <begin position="25"/>
        <end position="57"/>
    </location>
</feature>
<name>A0A3S0Z465_ELYCH</name>
<dbReference type="PANTHER" id="PTHR46888:SF1">
    <property type="entry name" value="RIBONUCLEASE H"/>
    <property type="match status" value="1"/>
</dbReference>
<dbReference type="SUPFAM" id="SSF57756">
    <property type="entry name" value="Retrovirus zinc finger-like domains"/>
    <property type="match status" value="1"/>
</dbReference>
<dbReference type="AlphaFoldDB" id="A0A3S0Z465"/>
<dbReference type="GO" id="GO:0003676">
    <property type="term" value="F:nucleic acid binding"/>
    <property type="evidence" value="ECO:0007669"/>
    <property type="project" value="InterPro"/>
</dbReference>
<comment type="caution">
    <text evidence="4">The sequence shown here is derived from an EMBL/GenBank/DDBJ whole genome shotgun (WGS) entry which is preliminary data.</text>
</comment>
<reference evidence="4 5" key="1">
    <citation type="submission" date="2019-01" db="EMBL/GenBank/DDBJ databases">
        <title>A draft genome assembly of the solar-powered sea slug Elysia chlorotica.</title>
        <authorList>
            <person name="Cai H."/>
            <person name="Li Q."/>
            <person name="Fang X."/>
            <person name="Li J."/>
            <person name="Curtis N.E."/>
            <person name="Altenburger A."/>
            <person name="Shibata T."/>
            <person name="Feng M."/>
            <person name="Maeda T."/>
            <person name="Schwartz J.A."/>
            <person name="Shigenobu S."/>
            <person name="Lundholm N."/>
            <person name="Nishiyama T."/>
            <person name="Yang H."/>
            <person name="Hasebe M."/>
            <person name="Li S."/>
            <person name="Pierce S.K."/>
            <person name="Wang J."/>
        </authorList>
    </citation>
    <scope>NUCLEOTIDE SEQUENCE [LARGE SCALE GENOMIC DNA]</scope>
    <source>
        <strain evidence="4">EC2010</strain>
        <tissue evidence="4">Whole organism of an adult</tissue>
    </source>
</reference>
<evidence type="ECO:0000256" key="2">
    <source>
        <dbReference type="SAM" id="MobiDB-lite"/>
    </source>
</evidence>
<evidence type="ECO:0000259" key="3">
    <source>
        <dbReference type="PROSITE" id="PS50158"/>
    </source>
</evidence>
<organism evidence="4 5">
    <name type="scientific">Elysia chlorotica</name>
    <name type="common">Eastern emerald elysia</name>
    <name type="synonym">Sea slug</name>
    <dbReference type="NCBI Taxonomy" id="188477"/>
    <lineage>
        <taxon>Eukaryota</taxon>
        <taxon>Metazoa</taxon>
        <taxon>Spiralia</taxon>
        <taxon>Lophotrochozoa</taxon>
        <taxon>Mollusca</taxon>
        <taxon>Gastropoda</taxon>
        <taxon>Heterobranchia</taxon>
        <taxon>Euthyneura</taxon>
        <taxon>Panpulmonata</taxon>
        <taxon>Sacoglossa</taxon>
        <taxon>Placobranchoidea</taxon>
        <taxon>Plakobranchidae</taxon>
        <taxon>Elysia</taxon>
    </lineage>
</organism>
<dbReference type="PANTHER" id="PTHR46888">
    <property type="entry name" value="ZINC KNUCKLE DOMAINCONTAINING PROTEIN-RELATED"/>
    <property type="match status" value="1"/>
</dbReference>
<protein>
    <recommendedName>
        <fullName evidence="3">CCHC-type domain-containing protein</fullName>
    </recommendedName>
</protein>
<keyword evidence="1" id="KW-0863">Zinc-finger</keyword>
<dbReference type="SMART" id="SM00343">
    <property type="entry name" value="ZnF_C2HC"/>
    <property type="match status" value="1"/>
</dbReference>
<gene>
    <name evidence="4" type="ORF">EGW08_023259</name>
</gene>
<keyword evidence="1" id="KW-0862">Zinc</keyword>
<feature type="compositionally biased region" description="Low complexity" evidence="2">
    <location>
        <begin position="35"/>
        <end position="54"/>
    </location>
</feature>
<dbReference type="InterPro" id="IPR001878">
    <property type="entry name" value="Znf_CCHC"/>
</dbReference>
<accession>A0A3S0Z465</accession>